<dbReference type="InterPro" id="IPR040976">
    <property type="entry name" value="Pkinase_fungal"/>
</dbReference>
<dbReference type="SUPFAM" id="SSF56112">
    <property type="entry name" value="Protein kinase-like (PK-like)"/>
    <property type="match status" value="1"/>
</dbReference>
<dbReference type="Pfam" id="PF17667">
    <property type="entry name" value="Pkinase_fungal"/>
    <property type="match status" value="1"/>
</dbReference>
<evidence type="ECO:0000256" key="3">
    <source>
        <dbReference type="ARBA" id="ARBA00048679"/>
    </source>
</evidence>
<organism evidence="6 7">
    <name type="scientific">Cladobotryum mycophilum</name>
    <dbReference type="NCBI Taxonomy" id="491253"/>
    <lineage>
        <taxon>Eukaryota</taxon>
        <taxon>Fungi</taxon>
        <taxon>Dikarya</taxon>
        <taxon>Ascomycota</taxon>
        <taxon>Pezizomycotina</taxon>
        <taxon>Sordariomycetes</taxon>
        <taxon>Hypocreomycetidae</taxon>
        <taxon>Hypocreales</taxon>
        <taxon>Hypocreaceae</taxon>
        <taxon>Cladobotryum</taxon>
    </lineage>
</organism>
<comment type="catalytic activity">
    <reaction evidence="3">
        <text>L-seryl-[protein] + ATP = O-phospho-L-seryl-[protein] + ADP + H(+)</text>
        <dbReference type="Rhea" id="RHEA:17989"/>
        <dbReference type="Rhea" id="RHEA-COMP:9863"/>
        <dbReference type="Rhea" id="RHEA-COMP:11604"/>
        <dbReference type="ChEBI" id="CHEBI:15378"/>
        <dbReference type="ChEBI" id="CHEBI:29999"/>
        <dbReference type="ChEBI" id="CHEBI:30616"/>
        <dbReference type="ChEBI" id="CHEBI:83421"/>
        <dbReference type="ChEBI" id="CHEBI:456216"/>
        <dbReference type="EC" id="2.7.11.1"/>
    </reaction>
</comment>
<comment type="caution">
    <text evidence="6">The sequence shown here is derived from an EMBL/GenBank/DDBJ whole genome shotgun (WGS) entry which is preliminary data.</text>
</comment>
<evidence type="ECO:0000313" key="7">
    <source>
        <dbReference type="Proteomes" id="UP001338125"/>
    </source>
</evidence>
<protein>
    <recommendedName>
        <fullName evidence="1">non-specific serine/threonine protein kinase</fullName>
        <ecNumber evidence="1">2.7.11.1</ecNumber>
    </recommendedName>
</protein>
<reference evidence="6 7" key="1">
    <citation type="submission" date="2024-01" db="EMBL/GenBank/DDBJ databases">
        <title>Complete genome of Cladobotryum mycophilum ATHUM6906.</title>
        <authorList>
            <person name="Christinaki A.C."/>
            <person name="Myridakis A.I."/>
            <person name="Kouvelis V.N."/>
        </authorList>
    </citation>
    <scope>NUCLEOTIDE SEQUENCE [LARGE SCALE GENOMIC DNA]</scope>
    <source>
        <strain evidence="6 7">ATHUM6906</strain>
    </source>
</reference>
<dbReference type="PANTHER" id="PTHR38248:SF2">
    <property type="entry name" value="FUNK1 11"/>
    <property type="match status" value="1"/>
</dbReference>
<feature type="region of interest" description="Disordered" evidence="4">
    <location>
        <begin position="522"/>
        <end position="570"/>
    </location>
</feature>
<comment type="catalytic activity">
    <reaction evidence="2">
        <text>L-threonyl-[protein] + ATP = O-phospho-L-threonyl-[protein] + ADP + H(+)</text>
        <dbReference type="Rhea" id="RHEA:46608"/>
        <dbReference type="Rhea" id="RHEA-COMP:11060"/>
        <dbReference type="Rhea" id="RHEA-COMP:11605"/>
        <dbReference type="ChEBI" id="CHEBI:15378"/>
        <dbReference type="ChEBI" id="CHEBI:30013"/>
        <dbReference type="ChEBI" id="CHEBI:30616"/>
        <dbReference type="ChEBI" id="CHEBI:61977"/>
        <dbReference type="ChEBI" id="CHEBI:456216"/>
        <dbReference type="EC" id="2.7.11.1"/>
    </reaction>
</comment>
<dbReference type="PROSITE" id="PS00109">
    <property type="entry name" value="PROTEIN_KINASE_TYR"/>
    <property type="match status" value="1"/>
</dbReference>
<evidence type="ECO:0000259" key="5">
    <source>
        <dbReference type="Pfam" id="PF17667"/>
    </source>
</evidence>
<keyword evidence="7" id="KW-1185">Reference proteome</keyword>
<evidence type="ECO:0000256" key="4">
    <source>
        <dbReference type="SAM" id="MobiDB-lite"/>
    </source>
</evidence>
<dbReference type="EMBL" id="JAVFKD010000001">
    <property type="protein sequence ID" value="KAK5998909.1"/>
    <property type="molecule type" value="Genomic_DNA"/>
</dbReference>
<accession>A0ABR0T3A1</accession>
<evidence type="ECO:0000256" key="1">
    <source>
        <dbReference type="ARBA" id="ARBA00012513"/>
    </source>
</evidence>
<evidence type="ECO:0000313" key="6">
    <source>
        <dbReference type="EMBL" id="KAK5998909.1"/>
    </source>
</evidence>
<dbReference type="InterPro" id="IPR008266">
    <property type="entry name" value="Tyr_kinase_AS"/>
</dbReference>
<feature type="domain" description="Fungal-type protein kinase" evidence="5">
    <location>
        <begin position="267"/>
        <end position="695"/>
    </location>
</feature>
<dbReference type="Gene3D" id="1.10.510.10">
    <property type="entry name" value="Transferase(Phosphotransferase) domain 1"/>
    <property type="match status" value="1"/>
</dbReference>
<sequence length="798" mass="90080">MSTSIPEVIQVNPIGNALDGVHHIFDSECQKADILCTPESLSQLGPDSLRNIASDLILSLMTHKASHILPSCDGAALLIDDLSKLLPRVRSNDFDRYRICSLLEMALGRHEDTTIWDKVYEAVKEYTPPPTIRADSSQQTPTRTHSGTVLNSSENRVVMDRFLKQELRSLYVDVPGFHEAFFGNVPNLNEVSEAVFRKCQDNPDPLFQNGWRGWPQDASENRVLQWFAGISDTLAAFAEMSRPNGVRRRPLAKPTKPLAGTSPAERKLDVAFVSDPEATTESEYHWSKILIAGELKKNVAGDTASNAWFDLARYMREIFAHQDNRRFVLGFTLCGPLMRVWEFDRLGGIGSSQFDINTDGLRFVKTMLAFFWLNDEQLGFDPTIQISSDGQRYIDIRRQGQQETERIILDECFVRTRCIAGRATTCWRAHRKGDGQQLVIKDSWQYTEREEEGELLRLAADAGVVNVARYHYHETVVINGIHDDVHNGIRNGLDVSKGTKYGIGRPARSNKVGLRVKAAQNAWSVGKEGSEPRSRSSSRKRSADDNPAGETPTKPPSKKRSVSSKDSKMDTLSNRIHRRVFVRDYGKPIYKATSIPDLLGALIGCINGHRSLYRAGLLHRDISINNLIINEAERDPLKRGYLIDLDLAISLQRLSASGAEGKTGTRAFMAIGALDGKQHSFMHDLESFFWVLFWISVHYDGSRHMLMDTNFHNWNYDVDATIGLTKRGLVSAEDFFLDQMAEHVTEHYQPMIPCINGLRKVVFPNGQPRKDEKQELYDDMIQVLCKAREAFEPLRSTK</sequence>
<gene>
    <name evidence="6" type="ORF">PT974_01293</name>
</gene>
<dbReference type="PANTHER" id="PTHR38248">
    <property type="entry name" value="FUNK1 6"/>
    <property type="match status" value="1"/>
</dbReference>
<dbReference type="EC" id="2.7.11.1" evidence="1"/>
<proteinExistence type="predicted"/>
<dbReference type="Proteomes" id="UP001338125">
    <property type="component" value="Unassembled WGS sequence"/>
</dbReference>
<name>A0ABR0T3A1_9HYPO</name>
<dbReference type="InterPro" id="IPR011009">
    <property type="entry name" value="Kinase-like_dom_sf"/>
</dbReference>
<feature type="region of interest" description="Disordered" evidence="4">
    <location>
        <begin position="129"/>
        <end position="149"/>
    </location>
</feature>
<feature type="compositionally biased region" description="Polar residues" evidence="4">
    <location>
        <begin position="134"/>
        <end position="149"/>
    </location>
</feature>
<evidence type="ECO:0000256" key="2">
    <source>
        <dbReference type="ARBA" id="ARBA00047899"/>
    </source>
</evidence>